<name>A0A1J0AES5_9CYAN</name>
<proteinExistence type="predicted"/>
<dbReference type="KEGG" id="glt:GlitD10_2117"/>
<dbReference type="NCBIfam" id="TIGR03609">
    <property type="entry name" value="S_layer_CsaB"/>
    <property type="match status" value="1"/>
</dbReference>
<dbReference type="PANTHER" id="PTHR36836:SF1">
    <property type="entry name" value="COLANIC ACID BIOSYNTHESIS PROTEIN WCAK"/>
    <property type="match status" value="1"/>
</dbReference>
<dbReference type="InterPro" id="IPR019896">
    <property type="entry name" value="Polysacch_pyruvyl_Trfase_CsaB"/>
</dbReference>
<dbReference type="Pfam" id="PF04230">
    <property type="entry name" value="PS_pyruv_trans"/>
    <property type="match status" value="1"/>
</dbReference>
<keyword evidence="2" id="KW-0808">Transferase</keyword>
<dbReference type="EMBL" id="CP017675">
    <property type="protein sequence ID" value="APB34446.1"/>
    <property type="molecule type" value="Genomic_DNA"/>
</dbReference>
<dbReference type="STRING" id="1188229.GlitD10_2117"/>
<evidence type="ECO:0000313" key="2">
    <source>
        <dbReference type="EMBL" id="APB34446.1"/>
    </source>
</evidence>
<sequence length="345" mass="38352">MRVVISGYYGYGNGGDEALLVTLLQMLPPQVQPVVLSAQPQVTQALYGVAACDRWRLGELLTELRRSQGFIWGGGSLIQDSTSIASPLYYLGLMSLAQGMGRETLAWAQGVGPLQRRWVRWLAGQVFRRCTQVTVRDAPAAHQLYAWGRSVLLAPDPVWALADQPYRPLADLPAPRMAVALRPHRYLTPAWLDTITKALQQFQQATGVWVVLLPFQPATDLDIARHLHQALGERASILQPAHPAQLKGVFRGIELVVTMRYHGLVMGAAAGCRCFSLSYDPKVRQLQQELAMPGLDLQQIPPPASELSRQWLDLYANGEGLSSEQVQSWVDRALLHREVLHQMWG</sequence>
<protein>
    <submittedName>
        <fullName evidence="2">Polysaccharide pyruvyl transferase CsaB</fullName>
    </submittedName>
</protein>
<dbReference type="GO" id="GO:0016740">
    <property type="term" value="F:transferase activity"/>
    <property type="evidence" value="ECO:0007669"/>
    <property type="project" value="UniProtKB-KW"/>
</dbReference>
<dbReference type="RefSeq" id="WP_071454887.1">
    <property type="nucleotide sequence ID" value="NZ_CP017675.1"/>
</dbReference>
<dbReference type="PANTHER" id="PTHR36836">
    <property type="entry name" value="COLANIC ACID BIOSYNTHESIS PROTEIN WCAK"/>
    <property type="match status" value="1"/>
</dbReference>
<feature type="domain" description="Polysaccharide pyruvyl transferase" evidence="1">
    <location>
        <begin position="13"/>
        <end position="281"/>
    </location>
</feature>
<dbReference type="OrthoDB" id="3199616at2"/>
<accession>A0A1J0AES5</accession>
<organism evidence="2 3">
    <name type="scientific">Gloeomargarita lithophora Alchichica-D10</name>
    <dbReference type="NCBI Taxonomy" id="1188229"/>
    <lineage>
        <taxon>Bacteria</taxon>
        <taxon>Bacillati</taxon>
        <taxon>Cyanobacteriota</taxon>
        <taxon>Cyanophyceae</taxon>
        <taxon>Gloeomargaritales</taxon>
        <taxon>Gloeomargaritaceae</taxon>
        <taxon>Gloeomargarita</taxon>
    </lineage>
</organism>
<dbReference type="AlphaFoldDB" id="A0A1J0AES5"/>
<dbReference type="InterPro" id="IPR007345">
    <property type="entry name" value="Polysacch_pyruvyl_Trfase"/>
</dbReference>
<dbReference type="Proteomes" id="UP000180235">
    <property type="component" value="Chromosome"/>
</dbReference>
<gene>
    <name evidence="2" type="ORF">GlitD10_2117</name>
</gene>
<keyword evidence="3" id="KW-1185">Reference proteome</keyword>
<evidence type="ECO:0000259" key="1">
    <source>
        <dbReference type="Pfam" id="PF04230"/>
    </source>
</evidence>
<reference evidence="2 3" key="1">
    <citation type="submission" date="2016-10" db="EMBL/GenBank/DDBJ databases">
        <title>Description of Gloeomargarita lithophora gen. nov., sp. nov., a thylakoid-bearing basal-branching cyanobacterium with intracellular carbonates, and proposal for Gloeomargaritales ord. nov.</title>
        <authorList>
            <person name="Moreira D."/>
            <person name="Tavera R."/>
            <person name="Benzerara K."/>
            <person name="Skouri-Panet F."/>
            <person name="Couradeau E."/>
            <person name="Gerard E."/>
            <person name="Loussert C."/>
            <person name="Novelo E."/>
            <person name="Zivanovic Y."/>
            <person name="Lopez-Garcia P."/>
        </authorList>
    </citation>
    <scope>NUCLEOTIDE SEQUENCE [LARGE SCALE GENOMIC DNA]</scope>
    <source>
        <strain evidence="2 3">D10</strain>
    </source>
</reference>
<evidence type="ECO:0000313" key="3">
    <source>
        <dbReference type="Proteomes" id="UP000180235"/>
    </source>
</evidence>